<gene>
    <name evidence="1" type="ORF">PECAL_4P25240</name>
</gene>
<protein>
    <submittedName>
        <fullName evidence="1">Uncharacterized protein</fullName>
    </submittedName>
</protein>
<dbReference type="EMBL" id="CAKKNE010000004">
    <property type="protein sequence ID" value="CAH0375198.1"/>
    <property type="molecule type" value="Genomic_DNA"/>
</dbReference>
<accession>A0A8J2SR12</accession>
<proteinExistence type="predicted"/>
<dbReference type="AlphaFoldDB" id="A0A8J2SR12"/>
<sequence length="152" mass="17326">MFLDSYFAVYQLPIQHRAASLMMIPILDLALLRTVPRHAARAAHEVSRFGKIGSRTAMITDAPPDAEPMRPYAIPTIHSLYCTVRALGNGPQINHQVQVFIKVTRIVWHHRHRVSPLIVTRGAFFLQSLSFINQDSSRRFLFNEPEVGIRNL</sequence>
<dbReference type="Proteomes" id="UP000789595">
    <property type="component" value="Unassembled WGS sequence"/>
</dbReference>
<reference evidence="1" key="1">
    <citation type="submission" date="2021-11" db="EMBL/GenBank/DDBJ databases">
        <authorList>
            <consortium name="Genoscope - CEA"/>
            <person name="William W."/>
        </authorList>
    </citation>
    <scope>NUCLEOTIDE SEQUENCE</scope>
</reference>
<name>A0A8J2SR12_9STRA</name>
<organism evidence="1 2">
    <name type="scientific">Pelagomonas calceolata</name>
    <dbReference type="NCBI Taxonomy" id="35677"/>
    <lineage>
        <taxon>Eukaryota</taxon>
        <taxon>Sar</taxon>
        <taxon>Stramenopiles</taxon>
        <taxon>Ochrophyta</taxon>
        <taxon>Pelagophyceae</taxon>
        <taxon>Pelagomonadales</taxon>
        <taxon>Pelagomonadaceae</taxon>
        <taxon>Pelagomonas</taxon>
    </lineage>
</organism>
<keyword evidence="2" id="KW-1185">Reference proteome</keyword>
<evidence type="ECO:0000313" key="1">
    <source>
        <dbReference type="EMBL" id="CAH0375198.1"/>
    </source>
</evidence>
<evidence type="ECO:0000313" key="2">
    <source>
        <dbReference type="Proteomes" id="UP000789595"/>
    </source>
</evidence>
<comment type="caution">
    <text evidence="1">The sequence shown here is derived from an EMBL/GenBank/DDBJ whole genome shotgun (WGS) entry which is preliminary data.</text>
</comment>